<dbReference type="GO" id="GO:1902775">
    <property type="term" value="P:mitochondrial large ribosomal subunit assembly"/>
    <property type="evidence" value="ECO:0007669"/>
    <property type="project" value="UniProtKB-ARBA"/>
</dbReference>
<keyword evidence="18" id="KW-1185">Reference proteome</keyword>
<keyword evidence="3" id="KW-0698">rRNA processing</keyword>
<dbReference type="HAMAP" id="MF_01547">
    <property type="entry name" value="RNA_methyltr_E"/>
    <property type="match status" value="1"/>
</dbReference>
<sequence length="241" mass="26794">MTHDVVKDTMISRASCRLFHSTVTCLRKTPAEKRWVARQLRDPFVKAAQRENYRCRSAFKLLEINEKHKFLRPGVKVVDCGAAPGAWSQVAVHQVNATGANPEAPVGFVVGVDLLHISPLPGAAFLSRSDILEPDVQARIQRLLLGGEAHVIVSDMAPNASGIRELDQERLVELCRGVLCLAEKVLCAGGTLLCKFWDGAESNLLRNRLTEAFRDVKTVKPLASRKESSEIYLLAKHYYKH</sequence>
<dbReference type="SUPFAM" id="SSF53335">
    <property type="entry name" value="S-adenosyl-L-methionine-dependent methyltransferases"/>
    <property type="match status" value="1"/>
</dbReference>
<feature type="domain" description="Ribosomal RNA methyltransferase FtsJ" evidence="16">
    <location>
        <begin position="53"/>
        <end position="237"/>
    </location>
</feature>
<keyword evidence="7" id="KW-0809">Transit peptide</keyword>
<comment type="function">
    <text evidence="11">S-adenosyl-L-methionine-dependent 2'-O-ribose methyltransferase that catalyzes the formation of 2'-O-methyluridine at position 1369 (Um1369) in the 16S mitochondrial large subunit ribosomal RNA (mtLSU rRNA), a universally conserved modification in the peptidyl transferase domain of the mtLSU rRNA. This activity may require prior 2'-O-methylguanosine modification at position 1370 (Gm1370) by MRM3. Essential for late-stage assembly of mtLSU required for efficient translation of mitochondrial DNA encoded proteins; methyltransferase activity is not required for this function. Essential for mitochondrial respiratory function.</text>
</comment>
<feature type="active site" description="Proton acceptor" evidence="15">
    <location>
        <position position="195"/>
    </location>
</feature>
<dbReference type="Gene3D" id="3.40.50.150">
    <property type="entry name" value="Vaccinia Virus protein VP39"/>
    <property type="match status" value="1"/>
</dbReference>
<protein>
    <recommendedName>
        <fullName evidence="9">rRNA methyltransferase 2, mitochondrial</fullName>
    </recommendedName>
    <alternativeName>
        <fullName evidence="14">16S rRNA (uridine(1369)-2'-O)-methyltransferase</fullName>
    </alternativeName>
    <alternativeName>
        <fullName evidence="12">16S rRNA [Um1369] 2'-O-methyltransferase</fullName>
    </alternativeName>
    <alternativeName>
        <fullName evidence="13">Protein ftsJ homolog 2</fullName>
    </alternativeName>
</protein>
<reference evidence="17" key="5">
    <citation type="submission" date="2025-09" db="UniProtKB">
        <authorList>
            <consortium name="Ensembl"/>
        </authorList>
    </citation>
    <scope>IDENTIFICATION</scope>
</reference>
<evidence type="ECO:0000256" key="7">
    <source>
        <dbReference type="ARBA" id="ARBA00022946"/>
    </source>
</evidence>
<evidence type="ECO:0000256" key="9">
    <source>
        <dbReference type="ARBA" id="ARBA00041184"/>
    </source>
</evidence>
<dbReference type="GO" id="GO:0008650">
    <property type="term" value="F:rRNA (uridine-2'-O-)-methyltransferase activity"/>
    <property type="evidence" value="ECO:0007669"/>
    <property type="project" value="TreeGrafter"/>
</dbReference>
<dbReference type="OrthoDB" id="20105at2759"/>
<dbReference type="PANTHER" id="PTHR10920:SF18">
    <property type="entry name" value="RRNA METHYLTRANSFERASE 2, MITOCHONDRIAL"/>
    <property type="match status" value="1"/>
</dbReference>
<evidence type="ECO:0000256" key="10">
    <source>
        <dbReference type="ARBA" id="ARBA00051808"/>
    </source>
</evidence>
<keyword evidence="6 15" id="KW-0949">S-adenosyl-L-methionine</keyword>
<dbReference type="InterPro" id="IPR050082">
    <property type="entry name" value="RNA_methyltr_RlmE"/>
</dbReference>
<dbReference type="Pfam" id="PF01728">
    <property type="entry name" value="FtsJ"/>
    <property type="match status" value="1"/>
</dbReference>
<comment type="subcellular location">
    <subcellularLocation>
        <location evidence="1">Mitochondrion</location>
    </subcellularLocation>
</comment>
<comment type="catalytic activity">
    <reaction evidence="10">
        <text>uridine(1369) in 16S rRNA + S-adenosyl-L-methionine = 2'-O-methyluridine(1369) in 16S rRNA + S-adenosyl-L-homocysteine + H(+)</text>
        <dbReference type="Rhea" id="RHEA:47764"/>
        <dbReference type="Rhea" id="RHEA-COMP:11903"/>
        <dbReference type="Rhea" id="RHEA-COMP:11904"/>
        <dbReference type="ChEBI" id="CHEBI:15378"/>
        <dbReference type="ChEBI" id="CHEBI:57856"/>
        <dbReference type="ChEBI" id="CHEBI:59789"/>
        <dbReference type="ChEBI" id="CHEBI:65315"/>
        <dbReference type="ChEBI" id="CHEBI:74478"/>
    </reaction>
</comment>
<evidence type="ECO:0000256" key="6">
    <source>
        <dbReference type="ARBA" id="ARBA00022691"/>
    </source>
</evidence>
<name>A0A4W3I9V6_CALMI</name>
<dbReference type="Ensembl" id="ENSCMIT00000027350.1">
    <property type="protein sequence ID" value="ENSCMIP00000026919.1"/>
    <property type="gene ID" value="ENSCMIG00000011747.1"/>
</dbReference>
<evidence type="ECO:0000256" key="1">
    <source>
        <dbReference type="ARBA" id="ARBA00004173"/>
    </source>
</evidence>
<evidence type="ECO:0000256" key="3">
    <source>
        <dbReference type="ARBA" id="ARBA00022552"/>
    </source>
</evidence>
<evidence type="ECO:0000256" key="14">
    <source>
        <dbReference type="ARBA" id="ARBA00082868"/>
    </source>
</evidence>
<dbReference type="GO" id="GO:0005759">
    <property type="term" value="C:mitochondrial matrix"/>
    <property type="evidence" value="ECO:0007669"/>
    <property type="project" value="UniProtKB-ARBA"/>
</dbReference>
<gene>
    <name evidence="17" type="primary">mrm2</name>
</gene>
<dbReference type="InterPro" id="IPR002877">
    <property type="entry name" value="RNA_MeTrfase_FtsJ_dom"/>
</dbReference>
<evidence type="ECO:0000256" key="8">
    <source>
        <dbReference type="ARBA" id="ARBA00023128"/>
    </source>
</evidence>
<reference evidence="18" key="2">
    <citation type="journal article" date="2007" name="PLoS Biol.">
        <title>Survey sequencing and comparative analysis of the elephant shark (Callorhinchus milii) genome.</title>
        <authorList>
            <person name="Venkatesh B."/>
            <person name="Kirkness E.F."/>
            <person name="Loh Y.H."/>
            <person name="Halpern A.L."/>
            <person name="Lee A.P."/>
            <person name="Johnson J."/>
            <person name="Dandona N."/>
            <person name="Viswanathan L.D."/>
            <person name="Tay A."/>
            <person name="Venter J.C."/>
            <person name="Strausberg R.L."/>
            <person name="Brenner S."/>
        </authorList>
    </citation>
    <scope>NUCLEOTIDE SEQUENCE [LARGE SCALE GENOMIC DNA]</scope>
</reference>
<evidence type="ECO:0000259" key="16">
    <source>
        <dbReference type="Pfam" id="PF01728"/>
    </source>
</evidence>
<dbReference type="STRING" id="7868.ENSCMIP00000026919"/>
<evidence type="ECO:0000256" key="2">
    <source>
        <dbReference type="ARBA" id="ARBA00009258"/>
    </source>
</evidence>
<reference evidence="18" key="1">
    <citation type="journal article" date="2006" name="Science">
        <title>Ancient noncoding elements conserved in the human genome.</title>
        <authorList>
            <person name="Venkatesh B."/>
            <person name="Kirkness E.F."/>
            <person name="Loh Y.H."/>
            <person name="Halpern A.L."/>
            <person name="Lee A.P."/>
            <person name="Johnson J."/>
            <person name="Dandona N."/>
            <person name="Viswanathan L.D."/>
            <person name="Tay A."/>
            <person name="Venter J.C."/>
            <person name="Strausberg R.L."/>
            <person name="Brenner S."/>
        </authorList>
    </citation>
    <scope>NUCLEOTIDE SEQUENCE [LARGE SCALE GENOMIC DNA]</scope>
</reference>
<dbReference type="GeneID" id="103186607"/>
<keyword evidence="4" id="KW-0489">Methyltransferase</keyword>
<keyword evidence="8" id="KW-0496">Mitochondrion</keyword>
<dbReference type="GeneTree" id="ENSGT00730000111241"/>
<evidence type="ECO:0000256" key="4">
    <source>
        <dbReference type="ARBA" id="ARBA00022603"/>
    </source>
</evidence>
<dbReference type="AlphaFoldDB" id="A0A4W3I9V6"/>
<evidence type="ECO:0000256" key="13">
    <source>
        <dbReference type="ARBA" id="ARBA00080354"/>
    </source>
</evidence>
<dbReference type="InterPro" id="IPR015507">
    <property type="entry name" value="rRNA-MeTfrase_E"/>
</dbReference>
<evidence type="ECO:0000313" key="18">
    <source>
        <dbReference type="Proteomes" id="UP000314986"/>
    </source>
</evidence>
<dbReference type="FunFam" id="3.40.50.150:FF:000129">
    <property type="entry name" value="Mitochondrial rRNA methyltransferase 2"/>
    <property type="match status" value="1"/>
</dbReference>
<organism evidence="17 18">
    <name type="scientific">Callorhinchus milii</name>
    <name type="common">Ghost shark</name>
    <dbReference type="NCBI Taxonomy" id="7868"/>
    <lineage>
        <taxon>Eukaryota</taxon>
        <taxon>Metazoa</taxon>
        <taxon>Chordata</taxon>
        <taxon>Craniata</taxon>
        <taxon>Vertebrata</taxon>
        <taxon>Chondrichthyes</taxon>
        <taxon>Holocephali</taxon>
        <taxon>Chimaeriformes</taxon>
        <taxon>Callorhinchidae</taxon>
        <taxon>Callorhinchus</taxon>
    </lineage>
</organism>
<dbReference type="InParanoid" id="A0A4W3I9V6"/>
<evidence type="ECO:0000313" key="17">
    <source>
        <dbReference type="Ensembl" id="ENSCMIP00000026919.1"/>
    </source>
</evidence>
<dbReference type="PIRSF" id="PIRSF005461">
    <property type="entry name" value="23S_rRNA_mtase"/>
    <property type="match status" value="1"/>
</dbReference>
<dbReference type="CTD" id="29960"/>
<reference evidence="18" key="3">
    <citation type="journal article" date="2014" name="Nature">
        <title>Elephant shark genome provides unique insights into gnathostome evolution.</title>
        <authorList>
            <consortium name="International Elephant Shark Genome Sequencing Consortium"/>
            <person name="Venkatesh B."/>
            <person name="Lee A.P."/>
            <person name="Ravi V."/>
            <person name="Maurya A.K."/>
            <person name="Lian M.M."/>
            <person name="Swann J.B."/>
            <person name="Ohta Y."/>
            <person name="Flajnik M.F."/>
            <person name="Sutoh Y."/>
            <person name="Kasahara M."/>
            <person name="Hoon S."/>
            <person name="Gangu V."/>
            <person name="Roy S.W."/>
            <person name="Irimia M."/>
            <person name="Korzh V."/>
            <person name="Kondrychyn I."/>
            <person name="Lim Z.W."/>
            <person name="Tay B.H."/>
            <person name="Tohari S."/>
            <person name="Kong K.W."/>
            <person name="Ho S."/>
            <person name="Lorente-Galdos B."/>
            <person name="Quilez J."/>
            <person name="Marques-Bonet T."/>
            <person name="Raney B.J."/>
            <person name="Ingham P.W."/>
            <person name="Tay A."/>
            <person name="Hillier L.W."/>
            <person name="Minx P."/>
            <person name="Boehm T."/>
            <person name="Wilson R.K."/>
            <person name="Brenner S."/>
            <person name="Warren W.C."/>
        </authorList>
    </citation>
    <scope>NUCLEOTIDE SEQUENCE [LARGE SCALE GENOMIC DNA]</scope>
</reference>
<reference evidence="17" key="4">
    <citation type="submission" date="2025-08" db="UniProtKB">
        <authorList>
            <consortium name="Ensembl"/>
        </authorList>
    </citation>
    <scope>IDENTIFICATION</scope>
</reference>
<dbReference type="RefSeq" id="XP_007903944.1">
    <property type="nucleotide sequence ID" value="XM_007905753.2"/>
</dbReference>
<dbReference type="OMA" id="HRQTDHL"/>
<accession>A0A4W3I9V6</accession>
<evidence type="ECO:0000256" key="11">
    <source>
        <dbReference type="ARBA" id="ARBA00058412"/>
    </source>
</evidence>
<proteinExistence type="inferred from homology"/>
<dbReference type="KEGG" id="cmk:103186607"/>
<evidence type="ECO:0000256" key="12">
    <source>
        <dbReference type="ARBA" id="ARBA00076606"/>
    </source>
</evidence>
<dbReference type="Proteomes" id="UP000314986">
    <property type="component" value="Unassembled WGS sequence"/>
</dbReference>
<dbReference type="InterPro" id="IPR029063">
    <property type="entry name" value="SAM-dependent_MTases_sf"/>
</dbReference>
<evidence type="ECO:0000256" key="15">
    <source>
        <dbReference type="PIRSR" id="PIRSR005461-1"/>
    </source>
</evidence>
<dbReference type="PANTHER" id="PTHR10920">
    <property type="entry name" value="RIBOSOMAL RNA METHYLTRANSFERASE"/>
    <property type="match status" value="1"/>
</dbReference>
<evidence type="ECO:0000256" key="5">
    <source>
        <dbReference type="ARBA" id="ARBA00022679"/>
    </source>
</evidence>
<keyword evidence="5" id="KW-0808">Transferase</keyword>
<comment type="similarity">
    <text evidence="2">Belongs to the class I-like SAM-binding methyltransferase superfamily. RNA methyltransferase RlmE family.</text>
</comment>